<dbReference type="InterPro" id="IPR003593">
    <property type="entry name" value="AAA+_ATPase"/>
</dbReference>
<dbReference type="GO" id="GO:0003688">
    <property type="term" value="F:DNA replication origin binding"/>
    <property type="evidence" value="ECO:0007669"/>
    <property type="project" value="UniProtKB-UniRule"/>
</dbReference>
<keyword evidence="15" id="KW-1185">Reference proteome</keyword>
<dbReference type="PRINTS" id="PR00051">
    <property type="entry name" value="DNAA"/>
</dbReference>
<dbReference type="GO" id="GO:0005886">
    <property type="term" value="C:plasma membrane"/>
    <property type="evidence" value="ECO:0007669"/>
    <property type="project" value="TreeGrafter"/>
</dbReference>
<evidence type="ECO:0000256" key="7">
    <source>
        <dbReference type="ARBA" id="ARBA00023125"/>
    </source>
</evidence>
<dbReference type="GO" id="GO:0005737">
    <property type="term" value="C:cytoplasm"/>
    <property type="evidence" value="ECO:0007669"/>
    <property type="project" value="UniProtKB-SubCell"/>
</dbReference>
<dbReference type="Gene3D" id="1.10.8.60">
    <property type="match status" value="1"/>
</dbReference>
<dbReference type="CDD" id="cd06571">
    <property type="entry name" value="Bac_DnaA_C"/>
    <property type="match status" value="1"/>
</dbReference>
<evidence type="ECO:0000313" key="14">
    <source>
        <dbReference type="EMBL" id="CDM66784.1"/>
    </source>
</evidence>
<dbReference type="Pfam" id="PF08299">
    <property type="entry name" value="Bac_DnaA_C"/>
    <property type="match status" value="1"/>
</dbReference>
<dbReference type="AlphaFoldDB" id="A0A0B6X2J9"/>
<feature type="region of interest" description="Domain III, AAA+ region" evidence="8">
    <location>
        <begin position="156"/>
        <end position="372"/>
    </location>
</feature>
<evidence type="ECO:0000313" key="15">
    <source>
        <dbReference type="Proteomes" id="UP000031518"/>
    </source>
</evidence>
<keyword evidence="3 8" id="KW-0235">DNA replication</keyword>
<evidence type="ECO:0000256" key="5">
    <source>
        <dbReference type="ARBA" id="ARBA00022840"/>
    </source>
</evidence>
<comment type="caution">
    <text evidence="8">Lacks conserved residue(s) required for the propagation of feature annotation.</text>
</comment>
<dbReference type="GO" id="GO:0005524">
    <property type="term" value="F:ATP binding"/>
    <property type="evidence" value="ECO:0007669"/>
    <property type="project" value="UniProtKB-UniRule"/>
</dbReference>
<feature type="binding site" evidence="8">
    <location>
        <position position="203"/>
    </location>
    <ligand>
        <name>ATP</name>
        <dbReference type="ChEBI" id="CHEBI:30616"/>
    </ligand>
</feature>
<dbReference type="PANTHER" id="PTHR30050">
    <property type="entry name" value="CHROMOSOMAL REPLICATION INITIATOR PROTEIN DNAA"/>
    <property type="match status" value="1"/>
</dbReference>
<evidence type="ECO:0000256" key="3">
    <source>
        <dbReference type="ARBA" id="ARBA00022705"/>
    </source>
</evidence>
<comment type="subcellular location">
    <subcellularLocation>
        <location evidence="8">Cytoplasm</location>
    </subcellularLocation>
</comment>
<feature type="region of interest" description="Domain IV, binds dsDNA" evidence="8">
    <location>
        <begin position="373"/>
        <end position="493"/>
    </location>
</feature>
<dbReference type="Pfam" id="PF11638">
    <property type="entry name" value="DnaA_N"/>
    <property type="match status" value="1"/>
</dbReference>
<keyword evidence="4 8" id="KW-0547">Nucleotide-binding</keyword>
<dbReference type="EMBL" id="CBXV010000008">
    <property type="protein sequence ID" value="CDM66784.1"/>
    <property type="molecule type" value="Genomic_DNA"/>
</dbReference>
<evidence type="ECO:0000256" key="11">
    <source>
        <dbReference type="RuleBase" id="RU004227"/>
    </source>
</evidence>
<evidence type="ECO:0000259" key="12">
    <source>
        <dbReference type="SMART" id="SM00382"/>
    </source>
</evidence>
<evidence type="ECO:0000256" key="10">
    <source>
        <dbReference type="RuleBase" id="RU000577"/>
    </source>
</evidence>
<evidence type="ECO:0000256" key="4">
    <source>
        <dbReference type="ARBA" id="ARBA00022741"/>
    </source>
</evidence>
<proteinExistence type="inferred from homology"/>
<dbReference type="Gene3D" id="3.40.50.300">
    <property type="entry name" value="P-loop containing nucleotide triphosphate hydrolases"/>
    <property type="match status" value="1"/>
</dbReference>
<dbReference type="FunFam" id="3.40.50.300:FF:000150">
    <property type="entry name" value="Chromosomal replication initiator protein DnaA"/>
    <property type="match status" value="1"/>
</dbReference>
<dbReference type="Gene3D" id="3.30.300.180">
    <property type="match status" value="1"/>
</dbReference>
<dbReference type="InterPro" id="IPR013317">
    <property type="entry name" value="DnaA_dom"/>
</dbReference>
<dbReference type="Proteomes" id="UP000031518">
    <property type="component" value="Unassembled WGS sequence"/>
</dbReference>
<dbReference type="InterPro" id="IPR013159">
    <property type="entry name" value="DnaA_C"/>
</dbReference>
<dbReference type="SMART" id="SM00760">
    <property type="entry name" value="Bac_DnaA_C"/>
    <property type="match status" value="1"/>
</dbReference>
<evidence type="ECO:0000256" key="9">
    <source>
        <dbReference type="NCBIfam" id="TIGR00362"/>
    </source>
</evidence>
<comment type="subunit">
    <text evidence="8">Oligomerizes as a right-handed, spiral filament on DNA at oriC.</text>
</comment>
<dbReference type="PROSITE" id="PS01008">
    <property type="entry name" value="DNAA"/>
    <property type="match status" value="1"/>
</dbReference>
<dbReference type="SUPFAM" id="SSF48295">
    <property type="entry name" value="TrpR-like"/>
    <property type="match status" value="1"/>
</dbReference>
<protein>
    <recommendedName>
        <fullName evidence="8 9">Chromosomal replication initiator protein DnaA</fullName>
    </recommendedName>
</protein>
<feature type="binding site" evidence="8">
    <location>
        <position position="200"/>
    </location>
    <ligand>
        <name>ATP</name>
        <dbReference type="ChEBI" id="CHEBI:30616"/>
    </ligand>
</feature>
<dbReference type="HAMAP" id="MF_00377">
    <property type="entry name" value="DnaA_bact"/>
    <property type="match status" value="1"/>
</dbReference>
<comment type="domain">
    <text evidence="8">Domain I is involved in oligomerization and binding regulators, domain II is flexibile and of varying length in different bacteria, domain III forms the AAA+ region, while domain IV binds dsDNA.</text>
</comment>
<keyword evidence="7 8" id="KW-0238">DNA-binding</keyword>
<accession>A0A0B6X2J9</accession>
<dbReference type="SUPFAM" id="SSF52540">
    <property type="entry name" value="P-loop containing nucleoside triphosphate hydrolases"/>
    <property type="match status" value="1"/>
</dbReference>
<sequence>MRTSVEDRIWNDLLQAIERRLNRQSFETWFRPIRFEGCDEARHVLRLCAPNQVVKDWVSSNYSDILRASLEELNLASYHVDWKVEDEEQQTERIMNEEFISYNDDSLDLSSDKDLSGQPLPKGKGTSFLPLLEAAEAEGLMPGSTTFVDIEPMELSLNPKYTFQTFVVGSCNQFAHAAALAVAEAPGKTYNPLYIYGGVGLGKTHLMHAIGHFIRERNRHLRLSYISAERFMNELINAIRYDKVQAFREKYRFIDVLLMDDVQFMAGKERTQEEFFHTFNALYDAQKQIVITSDCPPRGIPMIEERLHSRFEWGLIADIEPPDLETKVAILKRKADLDGVELPDDVAFFIASKVKSNIRELEGSLVRLVAISSLRGLPISIMLAQDAIRNIAEDDRPAGITIEQIQRAVAQHYKLRVEDLKSKNNSRQIAVPRQIAMYLCKKLTKHSFPEIGREFGGKHHTTVIHSVEKIESLVEKDPNFHRVVSDIIDSICK</sequence>
<dbReference type="OrthoDB" id="9807019at2"/>
<dbReference type="Gene3D" id="1.10.1750.10">
    <property type="match status" value="1"/>
</dbReference>
<dbReference type="NCBIfam" id="TIGR00362">
    <property type="entry name" value="DnaA"/>
    <property type="match status" value="1"/>
</dbReference>
<keyword evidence="2 8" id="KW-0963">Cytoplasm</keyword>
<comment type="function">
    <text evidence="8 10">Plays an essential role in the initiation and regulation of chromosomal replication. ATP-DnaA binds to the origin of replication (oriC) to initiate formation of the DNA replication initiation complex once per cell cycle. Binds the DnaA box (a 9 base pair repeat at the origin) and separates the double-stranded (ds)DNA. Forms a right-handed helical filament on oriC DNA; dsDNA binds to the exterior of the filament while single-stranded (ss)DNA is stabiized in the filament's interior. The ATP-DnaA-oriC complex binds and stabilizes one strand of the AT-rich DNA unwinding element (DUE), permitting loading of DNA polymerase. After initiation quickly degrades to an ADP-DnaA complex that is not apt for DNA replication. Binds acidic phospholipids.</text>
</comment>
<keyword evidence="5 8" id="KW-0067">ATP-binding</keyword>
<feature type="binding site" evidence="8">
    <location>
        <position position="204"/>
    </location>
    <ligand>
        <name>ATP</name>
        <dbReference type="ChEBI" id="CHEBI:30616"/>
    </ligand>
</feature>
<reference evidence="14 15" key="2">
    <citation type="submission" date="2015-01" db="EMBL/GenBank/DDBJ databases">
        <title>Complete genome sequence of Pyrinomonas methylaliphatogenes type strain K22T.</title>
        <authorList>
            <person name="Lee K.C.Y."/>
            <person name="Power J.F."/>
            <person name="Dunfield P.F."/>
            <person name="Morgan X.C."/>
            <person name="Huttenhower C."/>
            <person name="Stott M.B."/>
        </authorList>
    </citation>
    <scope>NUCLEOTIDE SEQUENCE [LARGE SCALE GENOMIC DNA]</scope>
    <source>
        <strain evidence="14 15">K22</strain>
    </source>
</reference>
<dbReference type="InterPro" id="IPR024633">
    <property type="entry name" value="DnaA_N_dom"/>
</dbReference>
<dbReference type="GO" id="GO:0006270">
    <property type="term" value="P:DNA replication initiation"/>
    <property type="evidence" value="ECO:0007669"/>
    <property type="project" value="UniProtKB-UniRule"/>
</dbReference>
<dbReference type="InterPro" id="IPR010921">
    <property type="entry name" value="Trp_repressor/repl_initiator"/>
</dbReference>
<dbReference type="InterPro" id="IPR018312">
    <property type="entry name" value="Chromosome_initiator_DnaA_CS"/>
</dbReference>
<dbReference type="CDD" id="cd00009">
    <property type="entry name" value="AAA"/>
    <property type="match status" value="1"/>
</dbReference>
<evidence type="ECO:0000256" key="8">
    <source>
        <dbReference type="HAMAP-Rule" id="MF_00377"/>
    </source>
</evidence>
<dbReference type="InterPro" id="IPR027417">
    <property type="entry name" value="P-loop_NTPase"/>
</dbReference>
<evidence type="ECO:0000256" key="2">
    <source>
        <dbReference type="ARBA" id="ARBA00022490"/>
    </source>
</evidence>
<dbReference type="InterPro" id="IPR001957">
    <property type="entry name" value="Chromosome_initiator_DnaA"/>
</dbReference>
<dbReference type="Pfam" id="PF00308">
    <property type="entry name" value="Bac_DnaA"/>
    <property type="match status" value="1"/>
</dbReference>
<comment type="similarity">
    <text evidence="1 8 11">Belongs to the DnaA family.</text>
</comment>
<feature type="region of interest" description="Domain I, interacts with DnaA modulators" evidence="8">
    <location>
        <begin position="1"/>
        <end position="135"/>
    </location>
</feature>
<dbReference type="InterPro" id="IPR038454">
    <property type="entry name" value="DnaA_N_sf"/>
</dbReference>
<dbReference type="STRING" id="454194.PYK22_02822"/>
<organism evidence="14 15">
    <name type="scientific">Pyrinomonas methylaliphatogenes</name>
    <dbReference type="NCBI Taxonomy" id="454194"/>
    <lineage>
        <taxon>Bacteria</taxon>
        <taxon>Pseudomonadati</taxon>
        <taxon>Acidobacteriota</taxon>
        <taxon>Blastocatellia</taxon>
        <taxon>Blastocatellales</taxon>
        <taxon>Pyrinomonadaceae</taxon>
        <taxon>Pyrinomonas</taxon>
    </lineage>
</organism>
<dbReference type="FunFam" id="1.10.8.60:FF:000003">
    <property type="entry name" value="Chromosomal replication initiator protein DnaA"/>
    <property type="match status" value="1"/>
</dbReference>
<name>A0A0B6X2J9_9BACT</name>
<dbReference type="PANTHER" id="PTHR30050:SF2">
    <property type="entry name" value="CHROMOSOMAL REPLICATION INITIATOR PROTEIN DNAA"/>
    <property type="match status" value="1"/>
</dbReference>
<reference evidence="14 15" key="1">
    <citation type="submission" date="2013-12" db="EMBL/GenBank/DDBJ databases">
        <authorList>
            <person name="Stott M."/>
        </authorList>
    </citation>
    <scope>NUCLEOTIDE SEQUENCE [LARGE SCALE GENOMIC DNA]</scope>
    <source>
        <strain evidence="14 15">K22</strain>
    </source>
</reference>
<feature type="domain" description="Chromosomal replication initiator DnaA C-terminal" evidence="13">
    <location>
        <begin position="401"/>
        <end position="470"/>
    </location>
</feature>
<gene>
    <name evidence="8" type="primary">dnaA</name>
    <name evidence="14" type="ORF">PYK22_02822</name>
</gene>
<dbReference type="RefSeq" id="WP_041978237.1">
    <property type="nucleotide sequence ID" value="NZ_CBXV010000008.1"/>
</dbReference>
<evidence type="ECO:0000256" key="6">
    <source>
        <dbReference type="ARBA" id="ARBA00023121"/>
    </source>
</evidence>
<dbReference type="SMART" id="SM00382">
    <property type="entry name" value="AAA"/>
    <property type="match status" value="1"/>
</dbReference>
<dbReference type="GO" id="GO:0008289">
    <property type="term" value="F:lipid binding"/>
    <property type="evidence" value="ECO:0007669"/>
    <property type="project" value="UniProtKB-KW"/>
</dbReference>
<evidence type="ECO:0000259" key="13">
    <source>
        <dbReference type="SMART" id="SM00760"/>
    </source>
</evidence>
<dbReference type="InterPro" id="IPR020591">
    <property type="entry name" value="Chromosome_initiator_DnaA-like"/>
</dbReference>
<dbReference type="GO" id="GO:0006275">
    <property type="term" value="P:regulation of DNA replication"/>
    <property type="evidence" value="ECO:0007669"/>
    <property type="project" value="UniProtKB-UniRule"/>
</dbReference>
<keyword evidence="6 8" id="KW-0446">Lipid-binding</keyword>
<evidence type="ECO:0000256" key="1">
    <source>
        <dbReference type="ARBA" id="ARBA00006583"/>
    </source>
</evidence>
<feature type="binding site" evidence="8">
    <location>
        <position position="202"/>
    </location>
    <ligand>
        <name>ATP</name>
        <dbReference type="ChEBI" id="CHEBI:30616"/>
    </ligand>
</feature>
<feature type="domain" description="AAA+ ATPase" evidence="12">
    <location>
        <begin position="189"/>
        <end position="317"/>
    </location>
</feature>